<dbReference type="Pfam" id="PF19546">
    <property type="entry name" value="DUF6070"/>
    <property type="match status" value="1"/>
</dbReference>
<dbReference type="EMBL" id="FQVI01000022">
    <property type="protein sequence ID" value="SHF33430.1"/>
    <property type="molecule type" value="Genomic_DNA"/>
</dbReference>
<sequence>MKDRNEIPMENGEKHTVKGYKALWQPVLLIGLLLLGGCQEKENHKPETRQEAETIKSASEDSKGACGSERGYDLPVEDKDRKEAEADCQNAMEKVRETYLNAGCGNASGGAIGRETARQMLEELKELGNPAADLGYGYNMQNYEHMDRFLTSSVNGKEGEVTLFELYPDGGIGRKKFRFDGKHIYVWYTNAAWSSSVTPLISATSYTRIRDWVYTEKGWFSYELPEAPDITDSIMNGNTTIRVKPIKEEYRETAAKYLKPVGYQGNNLFCSNWDENHMEELDYNGIFQYLYPMEYQKNFPSDQYGEGIPGEEFENLLTKYLPVTGEQLKEYAVYDPKEQRYGWVRLGCGNYIPNAFGNSEPEITDMRENEDGTVTLTVDAVCVMTGNDKAMSHELTVRFTEEGGIQYVKNQILGDGLERIPEYQRRFGGNAG</sequence>
<evidence type="ECO:0000313" key="2">
    <source>
        <dbReference type="EMBL" id="SHF33430.1"/>
    </source>
</evidence>
<proteinExistence type="predicted"/>
<evidence type="ECO:0000313" key="3">
    <source>
        <dbReference type="Proteomes" id="UP000184245"/>
    </source>
</evidence>
<reference evidence="2 3" key="1">
    <citation type="submission" date="2016-11" db="EMBL/GenBank/DDBJ databases">
        <authorList>
            <person name="Jaros S."/>
            <person name="Januszkiewicz K."/>
            <person name="Wedrychowicz H."/>
        </authorList>
    </citation>
    <scope>NUCLEOTIDE SEQUENCE [LARGE SCALE GENOMIC DNA]</scope>
    <source>
        <strain evidence="2 3">DSM 17459</strain>
    </source>
</reference>
<name>A0A1M5AT72_9CLOT</name>
<protein>
    <submittedName>
        <fullName evidence="2">Uncharacterized protein</fullName>
    </submittedName>
</protein>
<feature type="compositionally biased region" description="Basic and acidic residues" evidence="1">
    <location>
        <begin position="42"/>
        <end position="63"/>
    </location>
</feature>
<organism evidence="2 3">
    <name type="scientific">Lactonifactor longoviformis DSM 17459</name>
    <dbReference type="NCBI Taxonomy" id="1122155"/>
    <lineage>
        <taxon>Bacteria</taxon>
        <taxon>Bacillati</taxon>
        <taxon>Bacillota</taxon>
        <taxon>Clostridia</taxon>
        <taxon>Eubacteriales</taxon>
        <taxon>Clostridiaceae</taxon>
        <taxon>Lactonifactor</taxon>
    </lineage>
</organism>
<accession>A0A1M5AT72</accession>
<dbReference type="STRING" id="1122155.SAMN02745158_03321"/>
<evidence type="ECO:0000256" key="1">
    <source>
        <dbReference type="SAM" id="MobiDB-lite"/>
    </source>
</evidence>
<keyword evidence="3" id="KW-1185">Reference proteome</keyword>
<dbReference type="AlphaFoldDB" id="A0A1M5AT72"/>
<dbReference type="RefSeq" id="WP_084068041.1">
    <property type="nucleotide sequence ID" value="NZ_FQVI01000022.1"/>
</dbReference>
<feature type="region of interest" description="Disordered" evidence="1">
    <location>
        <begin position="42"/>
        <end position="74"/>
    </location>
</feature>
<gene>
    <name evidence="2" type="ORF">SAMN02745158_03321</name>
</gene>
<dbReference type="Proteomes" id="UP000184245">
    <property type="component" value="Unassembled WGS sequence"/>
</dbReference>
<dbReference type="InterPro" id="IPR045714">
    <property type="entry name" value="DUF6070"/>
</dbReference>
<dbReference type="OrthoDB" id="9815025at2"/>